<dbReference type="InterPro" id="IPR035965">
    <property type="entry name" value="PAS-like_dom_sf"/>
</dbReference>
<evidence type="ECO:0000313" key="17">
    <source>
        <dbReference type="Proteomes" id="UP000033448"/>
    </source>
</evidence>
<dbReference type="GO" id="GO:0005886">
    <property type="term" value="C:plasma membrane"/>
    <property type="evidence" value="ECO:0007669"/>
    <property type="project" value="UniProtKB-SubCell"/>
</dbReference>
<dbReference type="InterPro" id="IPR005467">
    <property type="entry name" value="His_kinase_dom"/>
</dbReference>
<dbReference type="SUPFAM" id="SSF55874">
    <property type="entry name" value="ATPase domain of HSP90 chaperone/DNA topoisomerase II/histidine kinase"/>
    <property type="match status" value="1"/>
</dbReference>
<evidence type="ECO:0000256" key="6">
    <source>
        <dbReference type="ARBA" id="ARBA00022679"/>
    </source>
</evidence>
<gene>
    <name evidence="16" type="primary">dcuS_1</name>
    <name evidence="16" type="ORF">RL72_00845</name>
</gene>
<keyword evidence="10" id="KW-0067">ATP-binding</keyword>
<evidence type="ECO:0000259" key="15">
    <source>
        <dbReference type="PROSITE" id="PS50109"/>
    </source>
</evidence>
<evidence type="ECO:0000256" key="13">
    <source>
        <dbReference type="ARBA" id="ARBA00023136"/>
    </source>
</evidence>
<comment type="caution">
    <text evidence="16">The sequence shown here is derived from an EMBL/GenBank/DDBJ whole genome shotgun (WGS) entry which is preliminary data.</text>
</comment>
<evidence type="ECO:0000256" key="8">
    <source>
        <dbReference type="ARBA" id="ARBA00022741"/>
    </source>
</evidence>
<keyword evidence="4" id="KW-1003">Cell membrane</keyword>
<evidence type="ECO:0000256" key="4">
    <source>
        <dbReference type="ARBA" id="ARBA00022475"/>
    </source>
</evidence>
<dbReference type="Pfam" id="PF02518">
    <property type="entry name" value="HATPase_c"/>
    <property type="match status" value="1"/>
</dbReference>
<dbReference type="SUPFAM" id="SSF103190">
    <property type="entry name" value="Sensory domain-like"/>
    <property type="match status" value="1"/>
</dbReference>
<keyword evidence="9 16" id="KW-0418">Kinase</keyword>
<sequence>MRRRIRRLSSLILLAQVAILSASLLIGFVLFAVTARANLTSDYQDRAADIAQTFAEMPAVQRCLSSGPSSCDGDVQQLATATEQRTGAAYVVVIDMDRVRHSHPDPTLVGRKVSEDVVARDGQVHRGTDVGATGTTANARVPVFAGTSRTVIGEVSVGIRESSVAAELLGQLPIYATWIVLAFAIGTAVSFGLAAVLKRRTFGLELDEIAHLLQEREATLHGIREGVIAIDPAGRITVVNDEAQRLLRLPDGARGRRLDDVLAASPIRDALTGTTEVKDAIAVTDSGVLVLNRMPVTLAGRPHGAVLTLQDRTEVTGLSQELDGERSFAESIRAQQHEFSNRMHAVAGLLELGRAPEALQYLNEIRGTSADLDRTLRTHIEAPMIVGLLLGKAAEANERGIDLVIAPETDLGSAPDRLQALVTILGNLIDNAFDALADSPAPRRVTVAIVETPQTLTVRVADNGPGVPDGSIPRIFESGYTTKRGSLARHGGLGLSLVHTTASRLGGTVSVARDGGAAFTVVIPRPTAPSLCAEPWETGAERHGSAQIDVRGGER</sequence>
<dbReference type="SUPFAM" id="SSF55890">
    <property type="entry name" value="Sporulation response regulatory protein Spo0B"/>
    <property type="match status" value="1"/>
</dbReference>
<dbReference type="InterPro" id="IPR036890">
    <property type="entry name" value="HATPase_C_sf"/>
</dbReference>
<dbReference type="CDD" id="cd00130">
    <property type="entry name" value="PAS"/>
    <property type="match status" value="1"/>
</dbReference>
<accession>A0A0F0L282</accession>
<keyword evidence="8" id="KW-0547">Nucleotide-binding</keyword>
<dbReference type="Pfam" id="PF17203">
    <property type="entry name" value="sCache_3_2"/>
    <property type="match status" value="1"/>
</dbReference>
<dbReference type="EC" id="2.7.13.3" evidence="3"/>
<dbReference type="SUPFAM" id="SSF55785">
    <property type="entry name" value="PYP-like sensor domain (PAS domain)"/>
    <property type="match status" value="1"/>
</dbReference>
<keyword evidence="17" id="KW-1185">Reference proteome</keyword>
<evidence type="ECO:0000256" key="12">
    <source>
        <dbReference type="ARBA" id="ARBA00023012"/>
    </source>
</evidence>
<organism evidence="16 17">
    <name type="scientific">Microbacterium azadirachtae</name>
    <dbReference type="NCBI Taxonomy" id="582680"/>
    <lineage>
        <taxon>Bacteria</taxon>
        <taxon>Bacillati</taxon>
        <taxon>Actinomycetota</taxon>
        <taxon>Actinomycetes</taxon>
        <taxon>Micrococcales</taxon>
        <taxon>Microbacteriaceae</taxon>
        <taxon>Microbacterium</taxon>
    </lineage>
</organism>
<evidence type="ECO:0000256" key="7">
    <source>
        <dbReference type="ARBA" id="ARBA00022692"/>
    </source>
</evidence>
<keyword evidence="11 14" id="KW-1133">Transmembrane helix</keyword>
<dbReference type="PRINTS" id="PR00344">
    <property type="entry name" value="BCTRLSENSOR"/>
</dbReference>
<proteinExistence type="predicted"/>
<dbReference type="InterPro" id="IPR003594">
    <property type="entry name" value="HATPase_dom"/>
</dbReference>
<comment type="subcellular location">
    <subcellularLocation>
        <location evidence="2">Cell membrane</location>
        <topology evidence="2">Multi-pass membrane protein</topology>
    </subcellularLocation>
</comment>
<dbReference type="InterPro" id="IPR033463">
    <property type="entry name" value="sCache_3"/>
</dbReference>
<dbReference type="Gene3D" id="3.30.565.10">
    <property type="entry name" value="Histidine kinase-like ATPase, C-terminal domain"/>
    <property type="match status" value="1"/>
</dbReference>
<dbReference type="PROSITE" id="PS50109">
    <property type="entry name" value="HIS_KIN"/>
    <property type="match status" value="1"/>
</dbReference>
<dbReference type="InterPro" id="IPR016120">
    <property type="entry name" value="Sig_transdc_His_kin_SpoOB"/>
</dbReference>
<keyword evidence="6 16" id="KW-0808">Transferase</keyword>
<evidence type="ECO:0000256" key="9">
    <source>
        <dbReference type="ARBA" id="ARBA00022777"/>
    </source>
</evidence>
<feature type="domain" description="Histidine kinase" evidence="15">
    <location>
        <begin position="421"/>
        <end position="527"/>
    </location>
</feature>
<keyword evidence="5" id="KW-0597">Phosphoprotein</keyword>
<protein>
    <recommendedName>
        <fullName evidence="3">histidine kinase</fullName>
        <ecNumber evidence="3">2.7.13.3</ecNumber>
    </recommendedName>
</protein>
<dbReference type="SMART" id="SM00387">
    <property type="entry name" value="HATPase_c"/>
    <property type="match status" value="1"/>
</dbReference>
<evidence type="ECO:0000256" key="14">
    <source>
        <dbReference type="SAM" id="Phobius"/>
    </source>
</evidence>
<feature type="transmembrane region" description="Helical" evidence="14">
    <location>
        <begin position="175"/>
        <end position="197"/>
    </location>
</feature>
<reference evidence="16 17" key="1">
    <citation type="submission" date="2015-02" db="EMBL/GenBank/DDBJ databases">
        <title>Draft genome sequences of ten Microbacterium spp. with emphasis on heavy metal contaminated environments.</title>
        <authorList>
            <person name="Corretto E."/>
        </authorList>
    </citation>
    <scope>NUCLEOTIDE SEQUENCE [LARGE SCALE GENOMIC DNA]</scope>
    <source>
        <strain evidence="16 17">DSM 23848</strain>
    </source>
</reference>
<evidence type="ECO:0000256" key="11">
    <source>
        <dbReference type="ARBA" id="ARBA00022989"/>
    </source>
</evidence>
<dbReference type="Gene3D" id="1.10.287.130">
    <property type="match status" value="1"/>
</dbReference>
<keyword evidence="12" id="KW-0902">Two-component regulatory system</keyword>
<dbReference type="PANTHER" id="PTHR43547">
    <property type="entry name" value="TWO-COMPONENT HISTIDINE KINASE"/>
    <property type="match status" value="1"/>
</dbReference>
<name>A0A0F0L282_9MICO</name>
<dbReference type="Proteomes" id="UP000033448">
    <property type="component" value="Unassembled WGS sequence"/>
</dbReference>
<evidence type="ECO:0000256" key="3">
    <source>
        <dbReference type="ARBA" id="ARBA00012438"/>
    </source>
</evidence>
<dbReference type="EMBL" id="JYIT01000061">
    <property type="protein sequence ID" value="KJL26789.1"/>
    <property type="molecule type" value="Genomic_DNA"/>
</dbReference>
<dbReference type="GO" id="GO:0005524">
    <property type="term" value="F:ATP binding"/>
    <property type="evidence" value="ECO:0007669"/>
    <property type="project" value="UniProtKB-KW"/>
</dbReference>
<dbReference type="RefSeq" id="WP_082072058.1">
    <property type="nucleotide sequence ID" value="NZ_FNGQ01000003.1"/>
</dbReference>
<dbReference type="OrthoDB" id="9792686at2"/>
<keyword evidence="13 14" id="KW-0472">Membrane</keyword>
<dbReference type="InterPro" id="IPR029151">
    <property type="entry name" value="Sensor-like_sf"/>
</dbReference>
<dbReference type="InterPro" id="IPR004358">
    <property type="entry name" value="Sig_transdc_His_kin-like_C"/>
</dbReference>
<evidence type="ECO:0000256" key="10">
    <source>
        <dbReference type="ARBA" id="ARBA00022840"/>
    </source>
</evidence>
<evidence type="ECO:0000256" key="2">
    <source>
        <dbReference type="ARBA" id="ARBA00004651"/>
    </source>
</evidence>
<keyword evidence="7 14" id="KW-0812">Transmembrane</keyword>
<feature type="transmembrane region" description="Helical" evidence="14">
    <location>
        <begin position="12"/>
        <end position="33"/>
    </location>
</feature>
<dbReference type="InterPro" id="IPR000014">
    <property type="entry name" value="PAS"/>
</dbReference>
<evidence type="ECO:0000256" key="5">
    <source>
        <dbReference type="ARBA" id="ARBA00022553"/>
    </source>
</evidence>
<dbReference type="AlphaFoldDB" id="A0A0F0L282"/>
<comment type="catalytic activity">
    <reaction evidence="1">
        <text>ATP + protein L-histidine = ADP + protein N-phospho-L-histidine.</text>
        <dbReference type="EC" id="2.7.13.3"/>
    </reaction>
</comment>
<dbReference type="Gene3D" id="3.30.450.20">
    <property type="entry name" value="PAS domain"/>
    <property type="match status" value="2"/>
</dbReference>
<evidence type="ECO:0000313" key="16">
    <source>
        <dbReference type="EMBL" id="KJL26789.1"/>
    </source>
</evidence>
<dbReference type="PANTHER" id="PTHR43547:SF10">
    <property type="entry name" value="SENSOR HISTIDINE KINASE DCUS"/>
    <property type="match status" value="1"/>
</dbReference>
<dbReference type="PATRIC" id="fig|582680.7.peg.873"/>
<evidence type="ECO:0000256" key="1">
    <source>
        <dbReference type="ARBA" id="ARBA00000085"/>
    </source>
</evidence>
<dbReference type="GO" id="GO:0000155">
    <property type="term" value="F:phosphorelay sensor kinase activity"/>
    <property type="evidence" value="ECO:0007669"/>
    <property type="project" value="InterPro"/>
</dbReference>